<proteinExistence type="predicted"/>
<dbReference type="AlphaFoldDB" id="A0A4R3MTC2"/>
<dbReference type="RefSeq" id="WP_132249460.1">
    <property type="nucleotide sequence ID" value="NZ_SMAL01000001.1"/>
</dbReference>
<feature type="coiled-coil region" evidence="1">
    <location>
        <begin position="139"/>
        <end position="173"/>
    </location>
</feature>
<keyword evidence="1" id="KW-0175">Coiled coil</keyword>
<evidence type="ECO:0000313" key="3">
    <source>
        <dbReference type="Proteomes" id="UP000294902"/>
    </source>
</evidence>
<dbReference type="OrthoDB" id="1770989at2"/>
<feature type="coiled-coil region" evidence="1">
    <location>
        <begin position="56"/>
        <end position="115"/>
    </location>
</feature>
<name>A0A4R3MTC2_9FIRM</name>
<keyword evidence="3" id="KW-1185">Reference proteome</keyword>
<comment type="caution">
    <text evidence="2">The sequence shown here is derived from an EMBL/GenBank/DDBJ whole genome shotgun (WGS) entry which is preliminary data.</text>
</comment>
<evidence type="ECO:0008006" key="4">
    <source>
        <dbReference type="Google" id="ProtNLM"/>
    </source>
</evidence>
<organism evidence="2 3">
    <name type="scientific">Natranaerovirga pectinivora</name>
    <dbReference type="NCBI Taxonomy" id="682400"/>
    <lineage>
        <taxon>Bacteria</taxon>
        <taxon>Bacillati</taxon>
        <taxon>Bacillota</taxon>
        <taxon>Clostridia</taxon>
        <taxon>Lachnospirales</taxon>
        <taxon>Natranaerovirgaceae</taxon>
        <taxon>Natranaerovirga</taxon>
    </lineage>
</organism>
<dbReference type="Proteomes" id="UP000294902">
    <property type="component" value="Unassembled WGS sequence"/>
</dbReference>
<accession>A0A4R3MTC2</accession>
<dbReference type="EMBL" id="SMAL01000001">
    <property type="protein sequence ID" value="TCT16960.1"/>
    <property type="molecule type" value="Genomic_DNA"/>
</dbReference>
<evidence type="ECO:0000313" key="2">
    <source>
        <dbReference type="EMBL" id="TCT16960.1"/>
    </source>
</evidence>
<sequence>MSRIIQLIDDIEDFFEQCNSLPFTNKVVVDKDDVYELMTELRLKVPDEIKKSARVIEEKEKIMNEAKQFAEEMEKQAETKISSLVNEHEIIQQAYEKAQVIIDKAKEDAREMRLSAISYVDEILEKLEKAAEYTLNNAKTNYETLLNNLTDDINLVKENRKELNSNNSSYENEEE</sequence>
<protein>
    <recommendedName>
        <fullName evidence="4">ATPase</fullName>
    </recommendedName>
</protein>
<reference evidence="2 3" key="1">
    <citation type="submission" date="2019-03" db="EMBL/GenBank/DDBJ databases">
        <title>Genomic Encyclopedia of Type Strains, Phase IV (KMG-IV): sequencing the most valuable type-strain genomes for metagenomic binning, comparative biology and taxonomic classification.</title>
        <authorList>
            <person name="Goeker M."/>
        </authorList>
    </citation>
    <scope>NUCLEOTIDE SEQUENCE [LARGE SCALE GENOMIC DNA]</scope>
    <source>
        <strain evidence="2 3">DSM 24629</strain>
    </source>
</reference>
<evidence type="ECO:0000256" key="1">
    <source>
        <dbReference type="SAM" id="Coils"/>
    </source>
</evidence>
<gene>
    <name evidence="2" type="ORF">EDC18_101256</name>
</gene>